<dbReference type="GO" id="GO:0070402">
    <property type="term" value="F:NADPH binding"/>
    <property type="evidence" value="ECO:0007669"/>
    <property type="project" value="TreeGrafter"/>
</dbReference>
<dbReference type="CDD" id="cd05289">
    <property type="entry name" value="MDR_like_2"/>
    <property type="match status" value="1"/>
</dbReference>
<evidence type="ECO:0000256" key="2">
    <source>
        <dbReference type="ARBA" id="ARBA00023002"/>
    </source>
</evidence>
<organism evidence="4 5">
    <name type="scientific">Rothia santali</name>
    <dbReference type="NCBI Taxonomy" id="2949643"/>
    <lineage>
        <taxon>Bacteria</taxon>
        <taxon>Bacillati</taxon>
        <taxon>Actinomycetota</taxon>
        <taxon>Actinomycetes</taxon>
        <taxon>Micrococcales</taxon>
        <taxon>Micrococcaceae</taxon>
        <taxon>Rothia</taxon>
    </lineage>
</organism>
<evidence type="ECO:0000313" key="4">
    <source>
        <dbReference type="EMBL" id="MCP3424724.1"/>
    </source>
</evidence>
<dbReference type="InterPro" id="IPR020843">
    <property type="entry name" value="ER"/>
</dbReference>
<evidence type="ECO:0000256" key="1">
    <source>
        <dbReference type="ARBA" id="ARBA00022857"/>
    </source>
</evidence>
<keyword evidence="5" id="KW-1185">Reference proteome</keyword>
<reference evidence="4" key="1">
    <citation type="submission" date="2022-06" db="EMBL/GenBank/DDBJ databases">
        <title>Rothia sp. isolated from sandalwood seedling.</title>
        <authorList>
            <person name="Tuikhar N."/>
            <person name="Kirdat K."/>
            <person name="Thorat V."/>
            <person name="Swetha P."/>
            <person name="Padma S."/>
            <person name="Sundararaj R."/>
            <person name="Yadav A."/>
        </authorList>
    </citation>
    <scope>NUCLEOTIDE SEQUENCE</scope>
    <source>
        <strain evidence="4">AR01</strain>
    </source>
</reference>
<dbReference type="RefSeq" id="WP_254164551.1">
    <property type="nucleotide sequence ID" value="NZ_JANAFB010000002.1"/>
</dbReference>
<dbReference type="Pfam" id="PF08240">
    <property type="entry name" value="ADH_N"/>
    <property type="match status" value="1"/>
</dbReference>
<dbReference type="Gene3D" id="3.90.180.10">
    <property type="entry name" value="Medium-chain alcohol dehydrogenases, catalytic domain"/>
    <property type="match status" value="1"/>
</dbReference>
<gene>
    <name evidence="4" type="ORF">NBM05_01405</name>
</gene>
<dbReference type="PANTHER" id="PTHR48106">
    <property type="entry name" value="QUINONE OXIDOREDUCTASE PIG3-RELATED"/>
    <property type="match status" value="1"/>
</dbReference>
<dbReference type="InterPro" id="IPR011032">
    <property type="entry name" value="GroES-like_sf"/>
</dbReference>
<protein>
    <submittedName>
        <fullName evidence="4">NADP-dependent oxidoreductase</fullName>
    </submittedName>
</protein>
<dbReference type="AlphaFoldDB" id="A0A9X2H7X8"/>
<dbReference type="Gene3D" id="3.40.50.720">
    <property type="entry name" value="NAD(P)-binding Rossmann-like Domain"/>
    <property type="match status" value="1"/>
</dbReference>
<dbReference type="Proteomes" id="UP001139502">
    <property type="component" value="Unassembled WGS sequence"/>
</dbReference>
<accession>A0A9X2H7X8</accession>
<dbReference type="PANTHER" id="PTHR48106:SF18">
    <property type="entry name" value="QUINONE OXIDOREDUCTASE PIG3"/>
    <property type="match status" value="1"/>
</dbReference>
<dbReference type="SUPFAM" id="SSF50129">
    <property type="entry name" value="GroES-like"/>
    <property type="match status" value="1"/>
</dbReference>
<keyword evidence="2" id="KW-0560">Oxidoreductase</keyword>
<comment type="caution">
    <text evidence="4">The sequence shown here is derived from an EMBL/GenBank/DDBJ whole genome shotgun (WGS) entry which is preliminary data.</text>
</comment>
<evidence type="ECO:0000313" key="5">
    <source>
        <dbReference type="Proteomes" id="UP001139502"/>
    </source>
</evidence>
<proteinExistence type="predicted"/>
<sequence length="315" mass="32254">MKLIGLTAFGGPEVLAAHDVAEPHAGPGQVRIRVRAAAVSPTDTGVRTGGYGGPEPTEPLAPGMDAAGVVDEVGDPADGLDTSAWSVGDEVMAMALPSGEHGGAYVEYLVADADSLSRVPEGVSLEEASTLPMNALTALQALDRLDLPEGGVFAVTGAAGTLGVYAVALAKLRGLTVIAEAAGKDRERVLAAGADHVVPRGDDVAERIREIAPDGVDGLLDAAVQNDAALPAVRAGGGFATVRGWDAPEDADVALHKIFVFDDYHHGGKLDDVVAAVESGRLVPDYGRSMPAEQAPEAHRLLEAGGQRGRIVLTF</sequence>
<evidence type="ECO:0000259" key="3">
    <source>
        <dbReference type="SMART" id="SM00829"/>
    </source>
</evidence>
<dbReference type="EMBL" id="JANAFB010000002">
    <property type="protein sequence ID" value="MCP3424724.1"/>
    <property type="molecule type" value="Genomic_DNA"/>
</dbReference>
<dbReference type="Pfam" id="PF13602">
    <property type="entry name" value="ADH_zinc_N_2"/>
    <property type="match status" value="1"/>
</dbReference>
<dbReference type="InterPro" id="IPR036291">
    <property type="entry name" value="NAD(P)-bd_dom_sf"/>
</dbReference>
<keyword evidence="1" id="KW-0521">NADP</keyword>
<dbReference type="SMART" id="SM00829">
    <property type="entry name" value="PKS_ER"/>
    <property type="match status" value="1"/>
</dbReference>
<dbReference type="GO" id="GO:0016651">
    <property type="term" value="F:oxidoreductase activity, acting on NAD(P)H"/>
    <property type="evidence" value="ECO:0007669"/>
    <property type="project" value="TreeGrafter"/>
</dbReference>
<feature type="domain" description="Enoyl reductase (ER)" evidence="3">
    <location>
        <begin position="10"/>
        <end position="313"/>
    </location>
</feature>
<dbReference type="SUPFAM" id="SSF51735">
    <property type="entry name" value="NAD(P)-binding Rossmann-fold domains"/>
    <property type="match status" value="1"/>
</dbReference>
<dbReference type="InterPro" id="IPR013154">
    <property type="entry name" value="ADH-like_N"/>
</dbReference>
<name>A0A9X2H7X8_9MICC</name>